<protein>
    <recommendedName>
        <fullName evidence="5">RimM N-terminal domain-containing protein</fullName>
    </recommendedName>
</protein>
<dbReference type="InterPro" id="IPR011961">
    <property type="entry name" value="RimM"/>
</dbReference>
<evidence type="ECO:0008006" key="5">
    <source>
        <dbReference type="Google" id="ProtNLM"/>
    </source>
</evidence>
<dbReference type="Pfam" id="PF01782">
    <property type="entry name" value="RimM"/>
    <property type="match status" value="1"/>
</dbReference>
<feature type="domain" description="Ribosome maturation factor RimM PRC barrel" evidence="2">
    <location>
        <begin position="175"/>
        <end position="261"/>
    </location>
</feature>
<dbReference type="GO" id="GO:0043022">
    <property type="term" value="F:ribosome binding"/>
    <property type="evidence" value="ECO:0007669"/>
    <property type="project" value="InterPro"/>
</dbReference>
<dbReference type="PANTHER" id="PTHR11952">
    <property type="entry name" value="UDP- GLUCOSE PYROPHOSPHORYLASE"/>
    <property type="match status" value="1"/>
</dbReference>
<dbReference type="PANTHER" id="PTHR11952:SF10">
    <property type="entry name" value="16S RRNA PROCESSING PROTEIN RIMM FAMILY"/>
    <property type="match status" value="1"/>
</dbReference>
<dbReference type="SUPFAM" id="SSF53448">
    <property type="entry name" value="Nucleotide-diphospho-sugar transferases"/>
    <property type="match status" value="1"/>
</dbReference>
<name>A0A2C9U6D5_MANES</name>
<dbReference type="EMBL" id="CM004403">
    <property type="protein sequence ID" value="OAY25062.1"/>
    <property type="molecule type" value="Genomic_DNA"/>
</dbReference>
<dbReference type="InterPro" id="IPR039741">
    <property type="entry name" value="UDP-sugar_pyrophosphorylase"/>
</dbReference>
<gene>
    <name evidence="3" type="ORF">MANES_17G064900v8</name>
</gene>
<reference evidence="4" key="1">
    <citation type="journal article" date="2016" name="Nat. Biotechnol.">
        <title>Sequencing wild and cultivated cassava and related species reveals extensive interspecific hybridization and genetic diversity.</title>
        <authorList>
            <person name="Bredeson J.V."/>
            <person name="Lyons J.B."/>
            <person name="Prochnik S.E."/>
            <person name="Wu G.A."/>
            <person name="Ha C.M."/>
            <person name="Edsinger-Gonzales E."/>
            <person name="Grimwood J."/>
            <person name="Schmutz J."/>
            <person name="Rabbi I.Y."/>
            <person name="Egesi C."/>
            <person name="Nauluvula P."/>
            <person name="Lebot V."/>
            <person name="Ndunguru J."/>
            <person name="Mkamilo G."/>
            <person name="Bart R.S."/>
            <person name="Setter T.L."/>
            <person name="Gleadow R.M."/>
            <person name="Kulakow P."/>
            <person name="Ferguson M.E."/>
            <person name="Rounsley S."/>
            <person name="Rokhsar D.S."/>
        </authorList>
    </citation>
    <scope>NUCLEOTIDE SEQUENCE [LARGE SCALE GENOMIC DNA]</scope>
    <source>
        <strain evidence="4">cv. AM560-2</strain>
    </source>
</reference>
<dbReference type="STRING" id="3983.A0A2C9U6D5"/>
<dbReference type="InterPro" id="IPR009000">
    <property type="entry name" value="Transl_B-barrel_sf"/>
</dbReference>
<dbReference type="GO" id="GO:0006048">
    <property type="term" value="P:UDP-N-acetylglucosamine biosynthetic process"/>
    <property type="evidence" value="ECO:0000318"/>
    <property type="project" value="GO_Central"/>
</dbReference>
<evidence type="ECO:0000259" key="1">
    <source>
        <dbReference type="Pfam" id="PF01782"/>
    </source>
</evidence>
<dbReference type="Gene3D" id="2.40.30.60">
    <property type="entry name" value="RimM"/>
    <property type="match status" value="1"/>
</dbReference>
<evidence type="ECO:0000313" key="4">
    <source>
        <dbReference type="Proteomes" id="UP000091857"/>
    </source>
</evidence>
<dbReference type="SUPFAM" id="SSF50346">
    <property type="entry name" value="PRC-barrel domain"/>
    <property type="match status" value="1"/>
</dbReference>
<sequence>MMQSSTSLHCYSTLLPSHHSLFFPLRLRFSSTASPSQLSFKPLRSYLHALRPLRSTATQEIVETAKSGAGFVEVGYISNVHGLQGEICVKPSTEFPELRFSKPGRRWLRQTVSGKDTIQEVELVEGRGHPGQKRWILRFGGIDAVEQARQLVGSTLLVREEDRPELEQGEFYTRDLVGMRVILKETGDHVGTVVNVFNSGASDLLQVMLHPSADVLEGAERLMPEETDLSGPLVWVPFVEAIVPDIDMTRRKMWITPPKGLLELNIRTDERSKKERRKLEWKERKKFQRRLIEAKKKLCEMEQKHVFDGLRYGEKSQRSLLADQIVGVNSKLLQQALQNIEMPSKRLSISELISAAKNKLTTSYLKLSKECFTPCVGEENLAANLQEKGVHLLSKDKVAIVLVVNDIEEERGRGDSPDVVGSKRTEDATFSVLQKSLSDDKKFLKMEDRASVPLLLVCPVQEIQSVKRLFSNNDYFGFDTDKVWFLEEEKLPIVSIPVEEQSKHKILMKSPWEILQSPIGSGGVISLLLSHKFREILSEMGVEYIEVCSVSQNYGLGDAPLLGFVNSCGAEIGIQIFEAMEISDESFDMIFSITFMKKLMQHMDKLQFSPILKQNSHVKMIDKEWIDVVPSSPNSYQFHCSIYSALSTCPLDNICLMEVTE</sequence>
<dbReference type="InterPro" id="IPR036976">
    <property type="entry name" value="RimM_N_sf"/>
</dbReference>
<dbReference type="NCBIfam" id="TIGR02273">
    <property type="entry name" value="16S_RimM"/>
    <property type="match status" value="1"/>
</dbReference>
<dbReference type="Gramene" id="Manes.17G064900.1.v8.1">
    <property type="protein sequence ID" value="Manes.17G064900.1.v8.1.CDS"/>
    <property type="gene ID" value="Manes.17G064900.v8.1"/>
</dbReference>
<comment type="caution">
    <text evidence="3">The sequence shown here is derived from an EMBL/GenBank/DDBJ whole genome shotgun (WGS) entry which is preliminary data.</text>
</comment>
<dbReference type="GO" id="GO:0006364">
    <property type="term" value="P:rRNA processing"/>
    <property type="evidence" value="ECO:0007669"/>
    <property type="project" value="InterPro"/>
</dbReference>
<dbReference type="InterPro" id="IPR056792">
    <property type="entry name" value="PRC_RimM"/>
</dbReference>
<dbReference type="InterPro" id="IPR011033">
    <property type="entry name" value="PRC_barrel-like_sf"/>
</dbReference>
<dbReference type="InterPro" id="IPR029044">
    <property type="entry name" value="Nucleotide-diphossugar_trans"/>
</dbReference>
<dbReference type="AlphaFoldDB" id="A0A2C9U6D5"/>
<dbReference type="InterPro" id="IPR002676">
    <property type="entry name" value="RimM_N"/>
</dbReference>
<dbReference type="HAMAP" id="MF_00014">
    <property type="entry name" value="Ribosome_mat_RimM"/>
    <property type="match status" value="1"/>
</dbReference>
<dbReference type="GO" id="GO:0005840">
    <property type="term" value="C:ribosome"/>
    <property type="evidence" value="ECO:0007669"/>
    <property type="project" value="InterPro"/>
</dbReference>
<evidence type="ECO:0000259" key="2">
    <source>
        <dbReference type="Pfam" id="PF24986"/>
    </source>
</evidence>
<dbReference type="GO" id="GO:0003977">
    <property type="term" value="F:UDP-N-acetylglucosamine diphosphorylase activity"/>
    <property type="evidence" value="ECO:0000318"/>
    <property type="project" value="GO_Central"/>
</dbReference>
<keyword evidence="4" id="KW-1185">Reference proteome</keyword>
<dbReference type="GO" id="GO:0003729">
    <property type="term" value="F:mRNA binding"/>
    <property type="evidence" value="ECO:0007669"/>
    <property type="project" value="EnsemblPlants"/>
</dbReference>
<dbReference type="OMA" id="RREMHIT"/>
<dbReference type="SUPFAM" id="SSF50447">
    <property type="entry name" value="Translation proteins"/>
    <property type="match status" value="1"/>
</dbReference>
<accession>A0A2C9U6D5</accession>
<evidence type="ECO:0000313" key="3">
    <source>
        <dbReference type="EMBL" id="OAY25062.1"/>
    </source>
</evidence>
<organism evidence="3 4">
    <name type="scientific">Manihot esculenta</name>
    <name type="common">Cassava</name>
    <name type="synonym">Jatropha manihot</name>
    <dbReference type="NCBI Taxonomy" id="3983"/>
    <lineage>
        <taxon>Eukaryota</taxon>
        <taxon>Viridiplantae</taxon>
        <taxon>Streptophyta</taxon>
        <taxon>Embryophyta</taxon>
        <taxon>Tracheophyta</taxon>
        <taxon>Spermatophyta</taxon>
        <taxon>Magnoliopsida</taxon>
        <taxon>eudicotyledons</taxon>
        <taxon>Gunneridae</taxon>
        <taxon>Pentapetalae</taxon>
        <taxon>rosids</taxon>
        <taxon>fabids</taxon>
        <taxon>Malpighiales</taxon>
        <taxon>Euphorbiaceae</taxon>
        <taxon>Crotonoideae</taxon>
        <taxon>Manihoteae</taxon>
        <taxon>Manihot</taxon>
    </lineage>
</organism>
<dbReference type="Pfam" id="PF24986">
    <property type="entry name" value="PRC_RimM"/>
    <property type="match status" value="1"/>
</dbReference>
<dbReference type="Gene3D" id="2.30.30.240">
    <property type="entry name" value="PRC-barrel domain"/>
    <property type="match status" value="1"/>
</dbReference>
<dbReference type="FunFam" id="2.30.30.240:FF:000002">
    <property type="entry name" value="Ribosome maturation factor rimM"/>
    <property type="match status" value="1"/>
</dbReference>
<dbReference type="Gene3D" id="3.90.550.10">
    <property type="entry name" value="Spore Coat Polysaccharide Biosynthesis Protein SpsA, Chain A"/>
    <property type="match status" value="1"/>
</dbReference>
<feature type="domain" description="RimM N-terminal" evidence="1">
    <location>
        <begin position="74"/>
        <end position="161"/>
    </location>
</feature>
<dbReference type="Proteomes" id="UP000091857">
    <property type="component" value="Chromosome 17"/>
</dbReference>
<proteinExistence type="inferred from homology"/>